<evidence type="ECO:0000256" key="6">
    <source>
        <dbReference type="ARBA" id="ARBA00023235"/>
    </source>
</evidence>
<dbReference type="InterPro" id="IPR000878">
    <property type="entry name" value="4pyrrol_Mease"/>
</dbReference>
<dbReference type="Gene3D" id="3.40.50.10230">
    <property type="entry name" value="Cobalamin biosynthesis CobH/CbiC, precorrin-8X methylmutase"/>
    <property type="match status" value="1"/>
</dbReference>
<dbReference type="SUPFAM" id="SSF53790">
    <property type="entry name" value="Tetrapyrrole methylase"/>
    <property type="match status" value="1"/>
</dbReference>
<dbReference type="InterPro" id="IPR003722">
    <property type="entry name" value="Cbl_synth_CobH/CbiC"/>
</dbReference>
<dbReference type="InterPro" id="IPR014776">
    <property type="entry name" value="4pyrrole_Mease_sub2"/>
</dbReference>
<dbReference type="Gene3D" id="3.40.1010.10">
    <property type="entry name" value="Cobalt-precorrin-4 Transmethylase, Domain 1"/>
    <property type="match status" value="1"/>
</dbReference>
<evidence type="ECO:0000313" key="10">
    <source>
        <dbReference type="Proteomes" id="UP000249239"/>
    </source>
</evidence>
<comment type="caution">
    <text evidence="9">The sequence shown here is derived from an EMBL/GenBank/DDBJ whole genome shotgun (WGS) entry which is preliminary data.</text>
</comment>
<dbReference type="AlphaFoldDB" id="A0A2W7NQN7"/>
<gene>
    <name evidence="9" type="ORF">LX69_00384</name>
</gene>
<evidence type="ECO:0000313" key="9">
    <source>
        <dbReference type="EMBL" id="PZX20387.1"/>
    </source>
</evidence>
<dbReference type="GO" id="GO:0009236">
    <property type="term" value="P:cobalamin biosynthetic process"/>
    <property type="evidence" value="ECO:0007669"/>
    <property type="project" value="UniProtKB-UniPathway"/>
</dbReference>
<dbReference type="InterPro" id="IPR051810">
    <property type="entry name" value="Precorrin_MeTrfase"/>
</dbReference>
<dbReference type="Pfam" id="PF00590">
    <property type="entry name" value="TP_methylase"/>
    <property type="match status" value="1"/>
</dbReference>
<dbReference type="OrthoDB" id="9772960at2"/>
<dbReference type="InterPro" id="IPR036588">
    <property type="entry name" value="CobH/CbiC_sf"/>
</dbReference>
<proteinExistence type="predicted"/>
<evidence type="ECO:0000256" key="5">
    <source>
        <dbReference type="ARBA" id="ARBA00022691"/>
    </source>
</evidence>
<dbReference type="GO" id="GO:0016993">
    <property type="term" value="F:precorrin-8X methylmutase activity"/>
    <property type="evidence" value="ECO:0007669"/>
    <property type="project" value="InterPro"/>
</dbReference>
<dbReference type="NCBIfam" id="TIGR01466">
    <property type="entry name" value="cobJ_cbiH"/>
    <property type="match status" value="1"/>
</dbReference>
<dbReference type="Pfam" id="PF02570">
    <property type="entry name" value="CbiC"/>
    <property type="match status" value="1"/>
</dbReference>
<dbReference type="PANTHER" id="PTHR47036:SF1">
    <property type="entry name" value="COBALT-FACTOR III C(17)-METHYLTRANSFERASE-RELATED"/>
    <property type="match status" value="1"/>
</dbReference>
<dbReference type="GO" id="GO:0032259">
    <property type="term" value="P:methylation"/>
    <property type="evidence" value="ECO:0007669"/>
    <property type="project" value="UniProtKB-KW"/>
</dbReference>
<sequence>MKIFIIGIGPGHAQYLTPQASATIAQSDVIVGYSMYLDLIAPLIVGKATFGTGMKKETQRAREAFDLAEGGQTVAVISSGDAGVYGMASLMWEMKAQTASPVELETVPGLSSMFAAAALMGAPLGHDFCAISLSDLLTPWETIERRIVAAAQGDFVTAVYNPVSHDRYWQLMRLRELFLQCRSPHTPVGIARQVGRDEQSVRVITLGELSAADADMLSIIIIGNSQSFAFDDKLVTPRGYADKYGPARGATGEPGRQIMRESFGHILDQLGNTDHLPLENLWVALHCIHTTADFSMAELVEMAPGTVDAIHRLLYSGQPPVIVTDVKMVTEGIRKAKLQELGIEVKCYINDPEVVQLASDKHMTRAQAAMQVAVREHPNAIYAFGNAPTALMELVRLTRLGKAAPAAVVAAPVGFVNVEESKHRVKFGLDGVPAVIVRGRKGGSNVAATILNAILSWSDALAVNPGAGIHS</sequence>
<feature type="domain" description="Cobalamin biosynthesis precorrin-8X methylmutase CobH/CbiC" evidence="8">
    <location>
        <begin position="257"/>
        <end position="456"/>
    </location>
</feature>
<comment type="pathway">
    <text evidence="1">Cofactor biosynthesis; adenosylcobalamin biosynthesis.</text>
</comment>
<dbReference type="InterPro" id="IPR006363">
    <property type="entry name" value="Cbl_synth_CobJ/CibH_dom"/>
</dbReference>
<dbReference type="PANTHER" id="PTHR47036">
    <property type="entry name" value="COBALT-FACTOR III C(17)-METHYLTRANSFERASE-RELATED"/>
    <property type="match status" value="1"/>
</dbReference>
<evidence type="ECO:0000256" key="1">
    <source>
        <dbReference type="ARBA" id="ARBA00004953"/>
    </source>
</evidence>
<dbReference type="InterPro" id="IPR014777">
    <property type="entry name" value="4pyrrole_Mease_sub1"/>
</dbReference>
<evidence type="ECO:0000256" key="2">
    <source>
        <dbReference type="ARBA" id="ARBA00022573"/>
    </source>
</evidence>
<evidence type="ECO:0000256" key="3">
    <source>
        <dbReference type="ARBA" id="ARBA00022603"/>
    </source>
</evidence>
<keyword evidence="4" id="KW-0808">Transferase</keyword>
<protein>
    <submittedName>
        <fullName evidence="9">Precorrin-8X methylmutase</fullName>
    </submittedName>
</protein>
<dbReference type="CDD" id="cd11646">
    <property type="entry name" value="Precorrin_3B_C17_MT"/>
    <property type="match status" value="1"/>
</dbReference>
<keyword evidence="5" id="KW-0949">S-adenosyl-L-methionine</keyword>
<dbReference type="Gene3D" id="3.30.950.10">
    <property type="entry name" value="Methyltransferase, Cobalt-precorrin-4 Transmethylase, Domain 2"/>
    <property type="match status" value="1"/>
</dbReference>
<feature type="domain" description="Tetrapyrrole methylase" evidence="7">
    <location>
        <begin position="2"/>
        <end position="209"/>
    </location>
</feature>
<dbReference type="EMBL" id="QKZK01000002">
    <property type="protein sequence ID" value="PZX20387.1"/>
    <property type="molecule type" value="Genomic_DNA"/>
</dbReference>
<keyword evidence="10" id="KW-1185">Reference proteome</keyword>
<reference evidence="9 10" key="1">
    <citation type="submission" date="2018-06" db="EMBL/GenBank/DDBJ databases">
        <title>Genomic Encyclopedia of Archaeal and Bacterial Type Strains, Phase II (KMG-II): from individual species to whole genera.</title>
        <authorList>
            <person name="Goeker M."/>
        </authorList>
    </citation>
    <scope>NUCLEOTIDE SEQUENCE [LARGE SCALE GENOMIC DNA]</scope>
    <source>
        <strain evidence="9 10">DSM 6779</strain>
    </source>
</reference>
<dbReference type="RefSeq" id="WP_111444114.1">
    <property type="nucleotide sequence ID" value="NZ_QKZK01000002.1"/>
</dbReference>
<keyword evidence="2" id="KW-0169">Cobalamin biosynthesis</keyword>
<dbReference type="UniPathway" id="UPA00148"/>
<evidence type="ECO:0000259" key="7">
    <source>
        <dbReference type="Pfam" id="PF00590"/>
    </source>
</evidence>
<name>A0A2W7NQN7_9BACT</name>
<evidence type="ECO:0000256" key="4">
    <source>
        <dbReference type="ARBA" id="ARBA00022679"/>
    </source>
</evidence>
<keyword evidence="3" id="KW-0489">Methyltransferase</keyword>
<dbReference type="InterPro" id="IPR035996">
    <property type="entry name" value="4pyrrol_Methylase_sf"/>
</dbReference>
<dbReference type="GO" id="GO:0008168">
    <property type="term" value="F:methyltransferase activity"/>
    <property type="evidence" value="ECO:0007669"/>
    <property type="project" value="UniProtKB-KW"/>
</dbReference>
<dbReference type="SUPFAM" id="SSF63965">
    <property type="entry name" value="Precorrin-8X methylmutase CbiC/CobH"/>
    <property type="match status" value="1"/>
</dbReference>
<keyword evidence="6" id="KW-0413">Isomerase</keyword>
<accession>A0A2W7NQN7</accession>
<organism evidence="9 10">
    <name type="scientific">Breznakibacter xylanolyticus</name>
    <dbReference type="NCBI Taxonomy" id="990"/>
    <lineage>
        <taxon>Bacteria</taxon>
        <taxon>Pseudomonadati</taxon>
        <taxon>Bacteroidota</taxon>
        <taxon>Bacteroidia</taxon>
        <taxon>Marinilabiliales</taxon>
        <taxon>Marinilabiliaceae</taxon>
        <taxon>Breznakibacter</taxon>
    </lineage>
</organism>
<dbReference type="Proteomes" id="UP000249239">
    <property type="component" value="Unassembled WGS sequence"/>
</dbReference>
<evidence type="ECO:0000259" key="8">
    <source>
        <dbReference type="Pfam" id="PF02570"/>
    </source>
</evidence>